<dbReference type="CDD" id="cd21548">
    <property type="entry name" value="SPOC_PHF3"/>
    <property type="match status" value="1"/>
</dbReference>
<dbReference type="PROSITE" id="PS01359">
    <property type="entry name" value="ZF_PHD_1"/>
    <property type="match status" value="1"/>
</dbReference>
<dbReference type="CDD" id="cd15638">
    <property type="entry name" value="PHD_PHF3"/>
    <property type="match status" value="1"/>
</dbReference>
<evidence type="ECO:0000259" key="19">
    <source>
        <dbReference type="PROSITE" id="PS50016"/>
    </source>
</evidence>
<dbReference type="InterPro" id="IPR029021">
    <property type="entry name" value="Prot-tyrosine_phosphatase-like"/>
</dbReference>
<dbReference type="PROSITE" id="PS50056">
    <property type="entry name" value="TYR_PHOSPHATASE_2"/>
    <property type="match status" value="1"/>
</dbReference>
<keyword evidence="14" id="KW-1015">Disulfide bond</keyword>
<dbReference type="Pfam" id="PF07744">
    <property type="entry name" value="SPOC"/>
    <property type="match status" value="1"/>
</dbReference>
<dbReference type="Proteomes" id="UP000289886">
    <property type="component" value="Unassembled WGS sequence"/>
</dbReference>
<dbReference type="PANTHER" id="PTHR11477:SF10">
    <property type="entry name" value="PHD FINGER PROTEIN 3"/>
    <property type="match status" value="1"/>
</dbReference>
<feature type="compositionally biased region" description="Basic and acidic residues" evidence="18">
    <location>
        <begin position="491"/>
        <end position="507"/>
    </location>
</feature>
<feature type="region of interest" description="Disordered" evidence="18">
    <location>
        <begin position="1146"/>
        <end position="1181"/>
    </location>
</feature>
<dbReference type="GO" id="GO:0008270">
    <property type="term" value="F:zinc ion binding"/>
    <property type="evidence" value="ECO:0007669"/>
    <property type="project" value="UniProtKB-KW"/>
</dbReference>
<feature type="compositionally biased region" description="Basic and acidic residues" evidence="18">
    <location>
        <begin position="876"/>
        <end position="894"/>
    </location>
</feature>
<keyword evidence="15" id="KW-0449">Lipoprotein</keyword>
<evidence type="ECO:0000256" key="16">
    <source>
        <dbReference type="ARBA" id="ARBA00051722"/>
    </source>
</evidence>
<feature type="compositionally biased region" description="Basic and acidic residues" evidence="18">
    <location>
        <begin position="1609"/>
        <end position="1619"/>
    </location>
</feature>
<feature type="region of interest" description="Disordered" evidence="18">
    <location>
        <begin position="613"/>
        <end position="637"/>
    </location>
</feature>
<feature type="compositionally biased region" description="Basic and acidic residues" evidence="18">
    <location>
        <begin position="1962"/>
        <end position="1984"/>
    </location>
</feature>
<dbReference type="EMBL" id="SCEB01214482">
    <property type="protein sequence ID" value="RXM35097.1"/>
    <property type="molecule type" value="Genomic_DNA"/>
</dbReference>
<evidence type="ECO:0000256" key="8">
    <source>
        <dbReference type="ARBA" id="ARBA00022723"/>
    </source>
</evidence>
<dbReference type="Pfam" id="PF00628">
    <property type="entry name" value="PHD"/>
    <property type="match status" value="1"/>
</dbReference>
<evidence type="ECO:0000256" key="15">
    <source>
        <dbReference type="ARBA" id="ARBA00023288"/>
    </source>
</evidence>
<keyword evidence="5" id="KW-1003">Cell membrane</keyword>
<evidence type="ECO:0000256" key="14">
    <source>
        <dbReference type="ARBA" id="ARBA00023157"/>
    </source>
</evidence>
<dbReference type="InterPro" id="IPR012921">
    <property type="entry name" value="SPOC_C"/>
</dbReference>
<dbReference type="Gene3D" id="1.10.472.30">
    <property type="entry name" value="Transcription elongation factor S-II, central domain"/>
    <property type="match status" value="1"/>
</dbReference>
<dbReference type="Pfam" id="PF07500">
    <property type="entry name" value="TFIIS_M"/>
    <property type="match status" value="1"/>
</dbReference>
<feature type="compositionally biased region" description="Basic and acidic residues" evidence="18">
    <location>
        <begin position="1991"/>
        <end position="2043"/>
    </location>
</feature>
<evidence type="ECO:0000256" key="3">
    <source>
        <dbReference type="ARBA" id="ARBA00004496"/>
    </source>
</evidence>
<dbReference type="SUPFAM" id="SSF52799">
    <property type="entry name" value="(Phosphotyrosine protein) phosphatases II"/>
    <property type="match status" value="1"/>
</dbReference>
<keyword evidence="11" id="KW-0378">Hydrolase</keyword>
<keyword evidence="6" id="KW-0488">Methylation</keyword>
<evidence type="ECO:0000259" key="21">
    <source>
        <dbReference type="PROSITE" id="PS51321"/>
    </source>
</evidence>
<feature type="region of interest" description="Disordered" evidence="18">
    <location>
        <begin position="1713"/>
        <end position="1738"/>
    </location>
</feature>
<feature type="compositionally biased region" description="Basic and acidic residues" evidence="18">
    <location>
        <begin position="140"/>
        <end position="149"/>
    </location>
</feature>
<dbReference type="InterPro" id="IPR011011">
    <property type="entry name" value="Znf_FYVE_PHD"/>
</dbReference>
<organism evidence="22 23">
    <name type="scientific">Acipenser ruthenus</name>
    <name type="common">Sterlet sturgeon</name>
    <dbReference type="NCBI Taxonomy" id="7906"/>
    <lineage>
        <taxon>Eukaryota</taxon>
        <taxon>Metazoa</taxon>
        <taxon>Chordata</taxon>
        <taxon>Craniata</taxon>
        <taxon>Vertebrata</taxon>
        <taxon>Euteleostomi</taxon>
        <taxon>Actinopterygii</taxon>
        <taxon>Chondrostei</taxon>
        <taxon>Acipenseriformes</taxon>
        <taxon>Acipenseridae</taxon>
        <taxon>Acipenser</taxon>
    </lineage>
</organism>
<dbReference type="Gene3D" id="3.90.190.10">
    <property type="entry name" value="Protein tyrosine phosphatase superfamily"/>
    <property type="match status" value="1"/>
</dbReference>
<dbReference type="PROSITE" id="PS51321">
    <property type="entry name" value="TFIIS_CENTRAL"/>
    <property type="match status" value="1"/>
</dbReference>
<evidence type="ECO:0000256" key="7">
    <source>
        <dbReference type="ARBA" id="ARBA00022490"/>
    </source>
</evidence>
<evidence type="ECO:0000256" key="11">
    <source>
        <dbReference type="ARBA" id="ARBA00022801"/>
    </source>
</evidence>
<feature type="compositionally biased region" description="Acidic residues" evidence="18">
    <location>
        <begin position="1162"/>
        <end position="1172"/>
    </location>
</feature>
<feature type="compositionally biased region" description="Basic and acidic residues" evidence="18">
    <location>
        <begin position="223"/>
        <end position="237"/>
    </location>
</feature>
<feature type="region of interest" description="Disordered" evidence="18">
    <location>
        <begin position="861"/>
        <end position="897"/>
    </location>
</feature>
<feature type="compositionally biased region" description="Basic and acidic residues" evidence="18">
    <location>
        <begin position="933"/>
        <end position="948"/>
    </location>
</feature>
<feature type="compositionally biased region" description="Polar residues" evidence="18">
    <location>
        <begin position="861"/>
        <end position="875"/>
    </location>
</feature>
<dbReference type="GO" id="GO:0006351">
    <property type="term" value="P:DNA-templated transcription"/>
    <property type="evidence" value="ECO:0007669"/>
    <property type="project" value="InterPro"/>
</dbReference>
<name>A0A444UIT2_ACIRT</name>
<evidence type="ECO:0000256" key="10">
    <source>
        <dbReference type="ARBA" id="ARBA00022771"/>
    </source>
</evidence>
<feature type="region of interest" description="Disordered" evidence="18">
    <location>
        <begin position="764"/>
        <end position="792"/>
    </location>
</feature>
<keyword evidence="12" id="KW-0862">Zinc</keyword>
<feature type="compositionally biased region" description="Polar residues" evidence="18">
    <location>
        <begin position="292"/>
        <end position="308"/>
    </location>
</feature>
<evidence type="ECO:0000256" key="9">
    <source>
        <dbReference type="ARBA" id="ARBA00022753"/>
    </source>
</evidence>
<feature type="domain" description="PHD-type" evidence="19">
    <location>
        <begin position="798"/>
        <end position="853"/>
    </location>
</feature>
<protein>
    <submittedName>
        <fullName evidence="22">PHD finger protein 3</fullName>
    </submittedName>
</protein>
<feature type="compositionally biased region" description="Low complexity" evidence="18">
    <location>
        <begin position="164"/>
        <end position="204"/>
    </location>
</feature>
<dbReference type="SUPFAM" id="SSF57903">
    <property type="entry name" value="FYVE/PHD zinc finger"/>
    <property type="match status" value="1"/>
</dbReference>
<dbReference type="PANTHER" id="PTHR11477">
    <property type="entry name" value="TRANSCRIPTION FACTOR S-II ZINC FINGER DOMAIN-CONTAINING PROTEIN"/>
    <property type="match status" value="1"/>
</dbReference>
<feature type="region of interest" description="Disordered" evidence="18">
    <location>
        <begin position="1440"/>
        <end position="1462"/>
    </location>
</feature>
<evidence type="ECO:0000256" key="1">
    <source>
        <dbReference type="ARBA" id="ARBA00004177"/>
    </source>
</evidence>
<dbReference type="GO" id="GO:0004725">
    <property type="term" value="F:protein tyrosine phosphatase activity"/>
    <property type="evidence" value="ECO:0007669"/>
    <property type="project" value="UniProtKB-EC"/>
</dbReference>
<comment type="catalytic activity">
    <reaction evidence="16">
        <text>O-phospho-L-tyrosyl-[protein] + H2O = L-tyrosyl-[protein] + phosphate</text>
        <dbReference type="Rhea" id="RHEA:10684"/>
        <dbReference type="Rhea" id="RHEA-COMP:10136"/>
        <dbReference type="Rhea" id="RHEA-COMP:20101"/>
        <dbReference type="ChEBI" id="CHEBI:15377"/>
        <dbReference type="ChEBI" id="CHEBI:43474"/>
        <dbReference type="ChEBI" id="CHEBI:46858"/>
        <dbReference type="ChEBI" id="CHEBI:61978"/>
        <dbReference type="EC" id="3.1.3.48"/>
    </reaction>
</comment>
<feature type="compositionally biased region" description="Basic and acidic residues" evidence="18">
    <location>
        <begin position="547"/>
        <end position="572"/>
    </location>
</feature>
<feature type="compositionally biased region" description="Pro residues" evidence="18">
    <location>
        <begin position="1904"/>
        <end position="1915"/>
    </location>
</feature>
<dbReference type="PROSITE" id="PS50016">
    <property type="entry name" value="ZF_PHD_2"/>
    <property type="match status" value="1"/>
</dbReference>
<feature type="region of interest" description="Disordered" evidence="18">
    <location>
        <begin position="1477"/>
        <end position="1507"/>
    </location>
</feature>
<evidence type="ECO:0000256" key="18">
    <source>
        <dbReference type="SAM" id="MobiDB-lite"/>
    </source>
</evidence>
<reference evidence="22 23" key="1">
    <citation type="submission" date="2019-01" db="EMBL/GenBank/DDBJ databases">
        <title>Draft Genome and Complete Hox-Cluster Characterization of the Sterlet Sturgeon (Acipenser ruthenus).</title>
        <authorList>
            <person name="Wei Q."/>
        </authorList>
    </citation>
    <scope>NUCLEOTIDE SEQUENCE [LARGE SCALE GENOMIC DNA]</scope>
    <source>
        <strain evidence="22">WHYD16114868_AA</strain>
        <tissue evidence="22">Blood</tissue>
    </source>
</reference>
<evidence type="ECO:0000256" key="13">
    <source>
        <dbReference type="ARBA" id="ARBA00023136"/>
    </source>
</evidence>
<feature type="domain" description="Tyrosine specific protein phosphatases" evidence="20">
    <location>
        <begin position="82"/>
        <end position="135"/>
    </location>
</feature>
<feature type="compositionally biased region" description="Polar residues" evidence="18">
    <location>
        <begin position="1555"/>
        <end position="1578"/>
    </location>
</feature>
<feature type="compositionally biased region" description="Polar residues" evidence="18">
    <location>
        <begin position="332"/>
        <end position="349"/>
    </location>
</feature>
<evidence type="ECO:0000256" key="5">
    <source>
        <dbReference type="ARBA" id="ARBA00022475"/>
    </source>
</evidence>
<dbReference type="InterPro" id="IPR001965">
    <property type="entry name" value="Znf_PHD"/>
</dbReference>
<keyword evidence="13" id="KW-0472">Membrane</keyword>
<dbReference type="InterPro" id="IPR013083">
    <property type="entry name" value="Znf_RING/FYVE/PHD"/>
</dbReference>
<keyword evidence="9" id="KW-0967">Endosome</keyword>
<dbReference type="FunFam" id="3.90.190.10:FF:000012">
    <property type="entry name" value="protein tyrosine phosphatase type IVA 1"/>
    <property type="match status" value="1"/>
</dbReference>
<dbReference type="Pfam" id="PF22785">
    <property type="entry name" value="Tc-R-P"/>
    <property type="match status" value="1"/>
</dbReference>
<feature type="compositionally biased region" description="Basic and acidic residues" evidence="18">
    <location>
        <begin position="660"/>
        <end position="669"/>
    </location>
</feature>
<dbReference type="InterPro" id="IPR003618">
    <property type="entry name" value="TFIIS_cen_dom"/>
</dbReference>
<evidence type="ECO:0000259" key="20">
    <source>
        <dbReference type="PROSITE" id="PS50056"/>
    </source>
</evidence>
<feature type="region of interest" description="Disordered" evidence="18">
    <location>
        <begin position="1871"/>
        <end position="2170"/>
    </location>
</feature>
<keyword evidence="10 17" id="KW-0863">Zinc-finger</keyword>
<feature type="compositionally biased region" description="Basic and acidic residues" evidence="18">
    <location>
        <begin position="2057"/>
        <end position="2170"/>
    </location>
</feature>
<feature type="compositionally biased region" description="Polar residues" evidence="18">
    <location>
        <begin position="674"/>
        <end position="684"/>
    </location>
</feature>
<evidence type="ECO:0000256" key="6">
    <source>
        <dbReference type="ARBA" id="ARBA00022481"/>
    </source>
</evidence>
<dbReference type="GO" id="GO:0005634">
    <property type="term" value="C:nucleus"/>
    <property type="evidence" value="ECO:0007669"/>
    <property type="project" value="TreeGrafter"/>
</dbReference>
<feature type="region of interest" description="Disordered" evidence="18">
    <location>
        <begin position="486"/>
        <end position="592"/>
    </location>
</feature>
<feature type="region of interest" description="Disordered" evidence="18">
    <location>
        <begin position="933"/>
        <end position="1002"/>
    </location>
</feature>
<dbReference type="SMART" id="SM00249">
    <property type="entry name" value="PHD"/>
    <property type="match status" value="1"/>
</dbReference>
<dbReference type="InterPro" id="IPR019786">
    <property type="entry name" value="Zinc_finger_PHD-type_CS"/>
</dbReference>
<feature type="compositionally biased region" description="Polar residues" evidence="18">
    <location>
        <begin position="989"/>
        <end position="1002"/>
    </location>
</feature>
<feature type="region of interest" description="Disordered" evidence="18">
    <location>
        <begin position="1552"/>
        <end position="1581"/>
    </location>
</feature>
<dbReference type="SMART" id="SM00510">
    <property type="entry name" value="TFS2M"/>
    <property type="match status" value="1"/>
</dbReference>
<keyword evidence="7" id="KW-0963">Cytoplasm</keyword>
<feature type="region of interest" description="Disordered" evidence="18">
    <location>
        <begin position="655"/>
        <end position="690"/>
    </location>
</feature>
<feature type="compositionally biased region" description="Polar residues" evidence="18">
    <location>
        <begin position="533"/>
        <end position="546"/>
    </location>
</feature>
<dbReference type="InterPro" id="IPR019787">
    <property type="entry name" value="Znf_PHD-finger"/>
</dbReference>
<evidence type="ECO:0000313" key="23">
    <source>
        <dbReference type="Proteomes" id="UP000289886"/>
    </source>
</evidence>
<evidence type="ECO:0000256" key="4">
    <source>
        <dbReference type="ARBA" id="ARBA00009580"/>
    </source>
</evidence>
<comment type="caution">
    <text evidence="22">The sequence shown here is derived from an EMBL/GenBank/DDBJ whole genome shotgun (WGS) entry which is preliminary data.</text>
</comment>
<proteinExistence type="inferred from homology"/>
<accession>A0A444UIT2</accession>
<evidence type="ECO:0000256" key="12">
    <source>
        <dbReference type="ARBA" id="ARBA00022833"/>
    </source>
</evidence>
<feature type="compositionally biased region" description="Basic and acidic residues" evidence="18">
    <location>
        <begin position="1942"/>
        <end position="1953"/>
    </location>
</feature>
<dbReference type="Gene3D" id="3.30.40.10">
    <property type="entry name" value="Zinc/RING finger domain, C3HC4 (zinc finger)"/>
    <property type="match status" value="1"/>
</dbReference>
<evidence type="ECO:0000256" key="17">
    <source>
        <dbReference type="PROSITE-ProRule" id="PRU00146"/>
    </source>
</evidence>
<evidence type="ECO:0000313" key="22">
    <source>
        <dbReference type="EMBL" id="RXM35097.1"/>
    </source>
</evidence>
<comment type="similarity">
    <text evidence="4">Belongs to the protein-tyrosine phosphatase family.</text>
</comment>
<sequence>MARMNRPAPVEITYKNMRFLITHNPTNATLNKFIEELKKYGVTTVVRVCEATYDASLVEKEGIQVLDWPFDDGAPPSNQIVDDWLNLVKVKFREEPGCCIAVHCVAGLGRAPVLVALALIECGMKYEDAVQFIRQAGDPSRGRAGDPKPDSGGSGPPGRDSSKPSESNSSGPSNSDSCEPSDSDSSGPSESDMQASPGGVVEAPPGGPNLESEVSDEFGTGHNLEDSLKNMLSDKDPMLGSASSQFHLLDNDDTNFQAAGSTVVGLQDITNEGELKESGHNIIEEEDLMLTGKSQRGRSVNAALQSPRKSPRLMAQAKGDPGRRGEQKQHENLTGQDESESCSQESGLHSVQRERQIIPTGISTMNSAAVAPKEEETVEASNSGLKVEEQSSGTPMTDVNMAQTQKNEDSSICQIHNTDKKISGEQDNTLYETSSSENAPTTGLHIEGNMSEVKGNANDEMEINILGSSELGACVNPNEVQEVPSMLLSNRKVEDQTKKNIPDKSAIEPENVCEQIIDAQTLGHSSVERIGPDQSQDVNETQQHTDTNAEERLHPSKGQKNEESQSKLDQKYPIKKPLKSKEMQSTLKQHPKLLPKLQTELLMEHTFAQQRKVRTDIQNDQGPKRKQPLTAIKRKGDDVKMHQLQCAAKLLKTEGSTQEVKSKIGEKTHPKQAQMLQPSMSLKSPESGRPANAKLAIGVIQDRYKYQQQTRQLSHMSQKHHVAISKSSFIQKDELEEDDGEKHKLKKNEKGLYRQRISSRSLSVNEPPLFIPDNAPAVKKDSPEDGDSNDNEVVWDPNKNCGFCKKAHSNRFMVGCGRCDDWFHGDCVGLGLAQAQQMEQEDQEYVCLKCCAEEDKGVKSSAQNPCAKQQPSSLECHSKPENQESRSAVKHEKLGQPASYPTGVCNLNLGMNEKAKQSDVIRKYKVKIFRKESTEGVSSESREMENRKVQTVGRMRGPSGDWMEHGDSEPKPGVSERQDVKKKKIEKSPFSTLSSSKKPSVEQIRQNVRDSLKEILSKRLSESNLKISTDRAAKVALKTERELFSFFRDTDTKYKSKYRSLMFNLKDAKNKVLFKRVLKGEIGPDHLIRMSPEELASKELAAWRKRENQHTIEMIEKEQRDVERRPITKITHKGEIEIENQEQVKEPEVMEVEEPVPKPVEEPEEVTEEADSESTKDTTSQHKKHLFDLNCKICTGRMAPPVDDVPSKIVKVATSVIRRQSNIEGETLVNTASTYSEDLPFSAQDERNTVSPSASFCAEGRFNASGNAKDEAAFLGRLESLWKGFINMPSVAKFVIKAYPVSGILDHLTEDLPDSIQVGGRISPQMVWDYVEKIRASGTKEVCLIRFCPVTEEDQISYTLLYAYFSSRKRYGVVANNMKQVKDMYLIPLASSEKVPHHLVPFDGPGLEVRRPNLLLGLIIRQRVKRDFVVLPVVAPETASNRSLPENSKTDLPNEAEAAADEEKDLFNSLAPVLLKHHNKPQQSSEDKDEEDESKEPTTAVESILQEPTKPLRFLPGVLVGWENQTSPLDLASKPLSVDDILQSLLGTTDKVPEEQNTLDAGTVLDSTSSKSPALSTPRSDRFIVKRREIKVVKSEHNLQDTTSPTDGSKQKDYVDLENSRATSSVSLKDKPPDISTEAFLANISPVKTEKENNKSTAEHTEQQMYDQQKVEKESLYLEHASNGNVCPVTVSCTVGEDNTSPVTSKSLFLIPKRDPRQAAGRNLQSSTTDNFHDGDENRNIITKEGTIKIENTFLATKANFIPTDQSQGYNLPTVLSTGTEQQSFSYQQGTKYLPVNEEIQNINTIPSFRRGPDFSLSSHGQVPGPVAGHFPQAGFPANSIPPAHLGSPGFHFQRMPNSDFSANTVSNFQPQHPQIPPLFGFPRGPPPVFHPSESEVQNHGMSWPPPASFPPSFPPHHTGLAPSGPHLPYDSRYGGSSKPHTITEDKGPERSYSDPWNRQPQHSEKSDRSEHQSRQRYYSESHHERKGRHHERDYERDRGKYGERHSEKDGPRERSRSRDEKDRERRRSQEERHRVKDRDRHARYILIHHERKGRHHERDYERDRGKYGERHSEKDGPRERSRSRDEKDRERRRSQEERHRVKDRDRHGVEHLRGERHPERPRDRHRSEEYSSRSDKEREKTRERDKDKHKDFDYEKVIKDTKSKDEKHL</sequence>
<comment type="subcellular location">
    <subcellularLocation>
        <location evidence="2">Cell membrane</location>
    </subcellularLocation>
    <subcellularLocation>
        <location evidence="3">Cytoplasm</location>
    </subcellularLocation>
    <subcellularLocation>
        <location evidence="1">Endosome</location>
    </subcellularLocation>
</comment>
<feature type="compositionally biased region" description="Polar residues" evidence="18">
    <location>
        <begin position="379"/>
        <end position="398"/>
    </location>
</feature>
<gene>
    <name evidence="22" type="ORF">EOD39_0983</name>
</gene>
<keyword evidence="23" id="KW-1185">Reference proteome</keyword>
<dbReference type="InterPro" id="IPR000387">
    <property type="entry name" value="Tyr_Pase_dom"/>
</dbReference>
<feature type="compositionally biased region" description="Basic and acidic residues" evidence="18">
    <location>
        <begin position="320"/>
        <end position="331"/>
    </location>
</feature>
<dbReference type="InterPro" id="IPR036575">
    <property type="entry name" value="TFIIS_cen_dom_sf"/>
</dbReference>
<feature type="region of interest" description="Disordered" evidence="18">
    <location>
        <begin position="136"/>
        <end position="241"/>
    </location>
</feature>
<feature type="compositionally biased region" description="Basic and acidic residues" evidence="18">
    <location>
        <begin position="962"/>
        <end position="979"/>
    </location>
</feature>
<feature type="domain" description="TFIIS central" evidence="21">
    <location>
        <begin position="1004"/>
        <end position="1123"/>
    </location>
</feature>
<feature type="region of interest" description="Disordered" evidence="18">
    <location>
        <begin position="291"/>
        <end position="398"/>
    </location>
</feature>
<dbReference type="GO" id="GO:0005886">
    <property type="term" value="C:plasma membrane"/>
    <property type="evidence" value="ECO:0007669"/>
    <property type="project" value="UniProtKB-SubCell"/>
</dbReference>
<dbReference type="GO" id="GO:0005768">
    <property type="term" value="C:endosome"/>
    <property type="evidence" value="ECO:0007669"/>
    <property type="project" value="UniProtKB-SubCell"/>
</dbReference>
<evidence type="ECO:0000256" key="2">
    <source>
        <dbReference type="ARBA" id="ARBA00004236"/>
    </source>
</evidence>
<keyword evidence="8" id="KW-0479">Metal-binding</keyword>
<feature type="region of interest" description="Disordered" evidence="18">
    <location>
        <begin position="1595"/>
        <end position="1633"/>
    </location>
</feature>
<feature type="compositionally biased region" description="Polar residues" evidence="18">
    <location>
        <begin position="1440"/>
        <end position="1451"/>
    </location>
</feature>
<dbReference type="SUPFAM" id="SSF46942">
    <property type="entry name" value="Elongation factor TFIIS domain 2"/>
    <property type="match status" value="1"/>
</dbReference>